<feature type="compositionally biased region" description="Basic and acidic residues" evidence="1">
    <location>
        <begin position="108"/>
        <end position="117"/>
    </location>
</feature>
<evidence type="ECO:0000256" key="1">
    <source>
        <dbReference type="SAM" id="MobiDB-lite"/>
    </source>
</evidence>
<protein>
    <submittedName>
        <fullName evidence="2">Uncharacterized protein</fullName>
    </submittedName>
</protein>
<name>A0A1H8HXB0_9ACTN</name>
<organism evidence="2 3">
    <name type="scientific">Nonomuraea pusilla</name>
    <dbReference type="NCBI Taxonomy" id="46177"/>
    <lineage>
        <taxon>Bacteria</taxon>
        <taxon>Bacillati</taxon>
        <taxon>Actinomycetota</taxon>
        <taxon>Actinomycetes</taxon>
        <taxon>Streptosporangiales</taxon>
        <taxon>Streptosporangiaceae</taxon>
        <taxon>Nonomuraea</taxon>
    </lineage>
</organism>
<dbReference type="Proteomes" id="UP000198953">
    <property type="component" value="Unassembled WGS sequence"/>
</dbReference>
<evidence type="ECO:0000313" key="2">
    <source>
        <dbReference type="EMBL" id="SEN60859.1"/>
    </source>
</evidence>
<accession>A0A1H8HXB0</accession>
<evidence type="ECO:0000313" key="3">
    <source>
        <dbReference type="Proteomes" id="UP000198953"/>
    </source>
</evidence>
<proteinExistence type="predicted"/>
<reference evidence="2 3" key="1">
    <citation type="submission" date="2016-10" db="EMBL/GenBank/DDBJ databases">
        <authorList>
            <person name="de Groot N.N."/>
        </authorList>
    </citation>
    <scope>NUCLEOTIDE SEQUENCE [LARGE SCALE GENOMIC DNA]</scope>
    <source>
        <strain evidence="2 3">DSM 43357</strain>
    </source>
</reference>
<dbReference type="AlphaFoldDB" id="A0A1H8HXB0"/>
<keyword evidence="3" id="KW-1185">Reference proteome</keyword>
<sequence>MHGGGEFAELISAVRSYRREGGDAVGGAQGEGRPRGRVVAEAYGDDVRPAARVLLVASALCDVTGSRLVARGDARWRRLAAAFGAADAPDLPDVALVTAGPHGTGGDRGGDTGRDPGAEADADADVPVVRVEGGGTLKAYACFPGEDLTERVGAFFEHRVWPSREAFGADAEREARLARGDHGVNTETERRQLRSCGLRRLGLDEGRPTVTVWGHAPGTPMYEATAEFAAGDETANWLFPDRPGSRVPSDAVLWSMTDLGVAFGDSDLPAFGLPVVQAGPAEWSGCGVTHVTRSPAEHLDVLRDAIARHAKGESVLGPEQRERGRLRLWLRRRGADVPTPLLPHWELGGDHIAALAAALRGATAGEPGDDTLHEAVRRLWSRRDPLLTRFDFQDPEGPARSTR</sequence>
<dbReference type="STRING" id="46177.SAMN05660976_07928"/>
<dbReference type="EMBL" id="FOBF01000030">
    <property type="protein sequence ID" value="SEN60859.1"/>
    <property type="molecule type" value="Genomic_DNA"/>
</dbReference>
<gene>
    <name evidence="2" type="ORF">SAMN05660976_07928</name>
</gene>
<feature type="region of interest" description="Disordered" evidence="1">
    <location>
        <begin position="100"/>
        <end position="121"/>
    </location>
</feature>